<keyword evidence="2" id="KW-1185">Reference proteome</keyword>
<sequence length="498" mass="54538">MELLQDQLEEKNLTPVHVVRRHVSPQNIIMRLGPKLNLAKYPTYQVTNAIGVAAGLTASEVLDVNIQVRQLQNLVAVTSGWESATQKLAGLRSMTHDGERHHVTAYVAAEAQHAHCVVHGLPKDIPDDQLLSIISIEDRQILAARRLGQHNLFALVLCSVPFVSPLTTAPMCVPRLMNSLVVRHVDSSSLPPNDPTEQRTNGPHRARDPRCPKKQQADKLTRLATEIRRLKTTTKNSGQAQNRQTSQSIATNPPKKNDQNYTSLPLHNRFEALRYTTPDPKPEPKPRSGSLPGYSTKRSTPPQPSSKPKTPSFVRALLSQKPPAHSEEPPQKQPRHSSPAKVGANAEGTGKIHHQQGSFRAKAREETQRLIGAFPIEQRSQDRGTIPEAAVSSDELEGLVAGSEVNAVTEESGGFPALEFVADCEGQDENNKATSDSAERAVAPVVDGNSDKREETLVSPLARLFRKQGPTSKASEKFCMLSTAVMELGQMKIDLMTS</sequence>
<accession>A0ACB8DMN9</accession>
<comment type="caution">
    <text evidence="1">The sequence shown here is derived from an EMBL/GenBank/DDBJ whole genome shotgun (WGS) entry which is preliminary data.</text>
</comment>
<dbReference type="Proteomes" id="UP000821865">
    <property type="component" value="Chromosome 10"/>
</dbReference>
<evidence type="ECO:0000313" key="2">
    <source>
        <dbReference type="Proteomes" id="UP000821865"/>
    </source>
</evidence>
<name>A0ACB8DMN9_DERSI</name>
<organism evidence="1 2">
    <name type="scientific">Dermacentor silvarum</name>
    <name type="common">Tick</name>
    <dbReference type="NCBI Taxonomy" id="543639"/>
    <lineage>
        <taxon>Eukaryota</taxon>
        <taxon>Metazoa</taxon>
        <taxon>Ecdysozoa</taxon>
        <taxon>Arthropoda</taxon>
        <taxon>Chelicerata</taxon>
        <taxon>Arachnida</taxon>
        <taxon>Acari</taxon>
        <taxon>Parasitiformes</taxon>
        <taxon>Ixodida</taxon>
        <taxon>Ixodoidea</taxon>
        <taxon>Ixodidae</taxon>
        <taxon>Rhipicephalinae</taxon>
        <taxon>Dermacentor</taxon>
    </lineage>
</organism>
<reference evidence="1" key="1">
    <citation type="submission" date="2020-05" db="EMBL/GenBank/DDBJ databases">
        <title>Large-scale comparative analyses of tick genomes elucidate their genetic diversity and vector capacities.</title>
        <authorList>
            <person name="Jia N."/>
            <person name="Wang J."/>
            <person name="Shi W."/>
            <person name="Du L."/>
            <person name="Sun Y."/>
            <person name="Zhan W."/>
            <person name="Jiang J."/>
            <person name="Wang Q."/>
            <person name="Zhang B."/>
            <person name="Ji P."/>
            <person name="Sakyi L.B."/>
            <person name="Cui X."/>
            <person name="Yuan T."/>
            <person name="Jiang B."/>
            <person name="Yang W."/>
            <person name="Lam T.T.-Y."/>
            <person name="Chang Q."/>
            <person name="Ding S."/>
            <person name="Wang X."/>
            <person name="Zhu J."/>
            <person name="Ruan X."/>
            <person name="Zhao L."/>
            <person name="Wei J."/>
            <person name="Que T."/>
            <person name="Du C."/>
            <person name="Cheng J."/>
            <person name="Dai P."/>
            <person name="Han X."/>
            <person name="Huang E."/>
            <person name="Gao Y."/>
            <person name="Liu J."/>
            <person name="Shao H."/>
            <person name="Ye R."/>
            <person name="Li L."/>
            <person name="Wei W."/>
            <person name="Wang X."/>
            <person name="Wang C."/>
            <person name="Yang T."/>
            <person name="Huo Q."/>
            <person name="Li W."/>
            <person name="Guo W."/>
            <person name="Chen H."/>
            <person name="Zhou L."/>
            <person name="Ni X."/>
            <person name="Tian J."/>
            <person name="Zhou Y."/>
            <person name="Sheng Y."/>
            <person name="Liu T."/>
            <person name="Pan Y."/>
            <person name="Xia L."/>
            <person name="Li J."/>
            <person name="Zhao F."/>
            <person name="Cao W."/>
        </authorList>
    </citation>
    <scope>NUCLEOTIDE SEQUENCE</scope>
    <source>
        <strain evidence="1">Dsil-2018</strain>
    </source>
</reference>
<evidence type="ECO:0000313" key="1">
    <source>
        <dbReference type="EMBL" id="KAH7973613.1"/>
    </source>
</evidence>
<proteinExistence type="predicted"/>
<gene>
    <name evidence="1" type="ORF">HPB49_003084</name>
</gene>
<protein>
    <submittedName>
        <fullName evidence="1">Uncharacterized protein</fullName>
    </submittedName>
</protein>
<dbReference type="EMBL" id="CM023479">
    <property type="protein sequence ID" value="KAH7973613.1"/>
    <property type="molecule type" value="Genomic_DNA"/>
</dbReference>